<protein>
    <recommendedName>
        <fullName evidence="2">Recombinase domain-containing protein</fullName>
    </recommendedName>
</protein>
<proteinExistence type="predicted"/>
<keyword evidence="1" id="KW-0175">Coiled coil</keyword>
<feature type="coiled-coil region" evidence="1">
    <location>
        <begin position="6"/>
        <end position="33"/>
    </location>
</feature>
<comment type="caution">
    <text evidence="3">The sequence shown here is derived from an EMBL/GenBank/DDBJ whole genome shotgun (WGS) entry which is preliminary data.</text>
</comment>
<evidence type="ECO:0000259" key="2">
    <source>
        <dbReference type="Pfam" id="PF07508"/>
    </source>
</evidence>
<evidence type="ECO:0000313" key="3">
    <source>
        <dbReference type="EMBL" id="CDL91209.1"/>
    </source>
</evidence>
<dbReference type="InterPro" id="IPR038109">
    <property type="entry name" value="DNA_bind_recomb_sf"/>
</dbReference>
<dbReference type="GeneID" id="29420972"/>
<accession>W6N7C8</accession>
<dbReference type="EMBL" id="CBXI010000022">
    <property type="protein sequence ID" value="CDL91209.1"/>
    <property type="molecule type" value="Genomic_DNA"/>
</dbReference>
<feature type="domain" description="Recombinase" evidence="2">
    <location>
        <begin position="101"/>
        <end position="148"/>
    </location>
</feature>
<sequence>MARKTIKRLETDLKNMEFLYKQELEENKRLRNLLEGKNVIAQSEYDLLLKDYEHMKDMRDNYKILYDNLRIRYDGLKDSTVINNQTIKNSRGAGRKAFDSSDVIKRIYELYIQGNSLKEIANTLNGSEIKTKRGGTWSKSSVRFILLNYKNVENEFIDEDTYNITVKLLNDRKKK</sequence>
<name>W6N7C8_CLOTY</name>
<dbReference type="AlphaFoldDB" id="W6N7C8"/>
<dbReference type="Pfam" id="PF07508">
    <property type="entry name" value="Recombinase"/>
    <property type="match status" value="1"/>
</dbReference>
<dbReference type="Gene3D" id="3.90.1750.20">
    <property type="entry name" value="Putative Large Serine Recombinase, Chain B, Domain 2"/>
    <property type="match status" value="1"/>
</dbReference>
<dbReference type="GO" id="GO:0003677">
    <property type="term" value="F:DNA binding"/>
    <property type="evidence" value="ECO:0007669"/>
    <property type="project" value="InterPro"/>
</dbReference>
<evidence type="ECO:0000313" key="4">
    <source>
        <dbReference type="Proteomes" id="UP000019482"/>
    </source>
</evidence>
<organism evidence="3 4">
    <name type="scientific">Clostridium tyrobutyricum DIVETGP</name>
    <dbReference type="NCBI Taxonomy" id="1408889"/>
    <lineage>
        <taxon>Bacteria</taxon>
        <taxon>Bacillati</taxon>
        <taxon>Bacillota</taxon>
        <taxon>Clostridia</taxon>
        <taxon>Eubacteriales</taxon>
        <taxon>Clostridiaceae</taxon>
        <taxon>Clostridium</taxon>
    </lineage>
</organism>
<dbReference type="RefSeq" id="WP_017895803.1">
    <property type="nucleotide sequence ID" value="NZ_CBXI010000022.1"/>
</dbReference>
<dbReference type="OrthoDB" id="9804620at2"/>
<evidence type="ECO:0000256" key="1">
    <source>
        <dbReference type="SAM" id="Coils"/>
    </source>
</evidence>
<dbReference type="InterPro" id="IPR011109">
    <property type="entry name" value="DNA_bind_recombinase_dom"/>
</dbReference>
<reference evidence="3 4" key="1">
    <citation type="journal article" date="2015" name="Genome Announc.">
        <title>Draft Genome Sequence of Clostridium tyrobutyricum Strain DIVETGP, Isolated from Cow's Milk for Grana Padano Production.</title>
        <authorList>
            <person name="Soggiu A."/>
            <person name="Piras C."/>
            <person name="Gaiarsa S."/>
            <person name="Sassera D."/>
            <person name="Roncada P."/>
            <person name="Bendixen E."/>
            <person name="Brasca M."/>
            <person name="Bonizzi L."/>
        </authorList>
    </citation>
    <scope>NUCLEOTIDE SEQUENCE [LARGE SCALE GENOMIC DNA]</scope>
    <source>
        <strain evidence="3 4">DIVETGP</strain>
    </source>
</reference>
<gene>
    <name evidence="3" type="ORF">CTDIVETGP_1279</name>
</gene>
<dbReference type="Proteomes" id="UP000019482">
    <property type="component" value="Unassembled WGS sequence"/>
</dbReference>
<keyword evidence="4" id="KW-1185">Reference proteome</keyword>
<dbReference type="GO" id="GO:0000150">
    <property type="term" value="F:DNA strand exchange activity"/>
    <property type="evidence" value="ECO:0007669"/>
    <property type="project" value="InterPro"/>
</dbReference>